<protein>
    <submittedName>
        <fullName evidence="5 6">GntR family transcriptional regulator</fullName>
    </submittedName>
    <submittedName>
        <fullName evidence="7">DNA-binding transcriptional regulator, GntR family</fullName>
    </submittedName>
</protein>
<accession>A0A0R3CUX6</accession>
<dbReference type="GO" id="GO:0003677">
    <property type="term" value="F:DNA binding"/>
    <property type="evidence" value="ECO:0007669"/>
    <property type="project" value="UniProtKB-KW"/>
</dbReference>
<evidence type="ECO:0000313" key="8">
    <source>
        <dbReference type="Proteomes" id="UP000051380"/>
    </source>
</evidence>
<dbReference type="SUPFAM" id="SSF48008">
    <property type="entry name" value="GntR ligand-binding domain-like"/>
    <property type="match status" value="1"/>
</dbReference>
<organism evidence="5 8">
    <name type="scientific">Bradyrhizobium yuanmingense</name>
    <dbReference type="NCBI Taxonomy" id="108015"/>
    <lineage>
        <taxon>Bacteria</taxon>
        <taxon>Pseudomonadati</taxon>
        <taxon>Pseudomonadota</taxon>
        <taxon>Alphaproteobacteria</taxon>
        <taxon>Hyphomicrobiales</taxon>
        <taxon>Nitrobacteraceae</taxon>
        <taxon>Bradyrhizobium</taxon>
    </lineage>
</organism>
<evidence type="ECO:0000313" key="9">
    <source>
        <dbReference type="Proteomes" id="UP000183174"/>
    </source>
</evidence>
<evidence type="ECO:0000313" key="10">
    <source>
        <dbReference type="Proteomes" id="UP001565474"/>
    </source>
</evidence>
<dbReference type="PROSITE" id="PS50949">
    <property type="entry name" value="HTH_GNTR"/>
    <property type="match status" value="1"/>
</dbReference>
<dbReference type="GeneID" id="93174822"/>
<dbReference type="SMART" id="SM00345">
    <property type="entry name" value="HTH_GNTR"/>
    <property type="match status" value="1"/>
</dbReference>
<name>A0A0R3CUX6_9BRAD</name>
<reference evidence="7 9" key="2">
    <citation type="submission" date="2016-08" db="EMBL/GenBank/DDBJ databases">
        <authorList>
            <person name="Seilhamer J.J."/>
        </authorList>
    </citation>
    <scope>NUCLEOTIDE SEQUENCE [LARGE SCALE GENOMIC DNA]</scope>
    <source>
        <strain evidence="7 9">CCBAU 10071</strain>
    </source>
</reference>
<dbReference type="Pfam" id="PF07729">
    <property type="entry name" value="FCD"/>
    <property type="match status" value="1"/>
</dbReference>
<dbReference type="InterPro" id="IPR000524">
    <property type="entry name" value="Tscrpt_reg_HTH_GntR"/>
</dbReference>
<gene>
    <name evidence="6" type="ORF">ABH992_002268</name>
    <name evidence="5" type="ORF">AOQ72_08115</name>
    <name evidence="7" type="ORF">GA0061099_1007110</name>
</gene>
<dbReference type="PANTHER" id="PTHR43537:SF24">
    <property type="entry name" value="GLUCONATE OPERON TRANSCRIPTIONAL REPRESSOR"/>
    <property type="match status" value="1"/>
</dbReference>
<dbReference type="EMBL" id="FMAE01000007">
    <property type="protein sequence ID" value="SCB42698.1"/>
    <property type="molecule type" value="Genomic_DNA"/>
</dbReference>
<dbReference type="Gene3D" id="1.10.10.10">
    <property type="entry name" value="Winged helix-like DNA-binding domain superfamily/Winged helix DNA-binding domain"/>
    <property type="match status" value="1"/>
</dbReference>
<evidence type="ECO:0000256" key="1">
    <source>
        <dbReference type="ARBA" id="ARBA00023015"/>
    </source>
</evidence>
<evidence type="ECO:0000256" key="2">
    <source>
        <dbReference type="ARBA" id="ARBA00023125"/>
    </source>
</evidence>
<dbReference type="PRINTS" id="PR00035">
    <property type="entry name" value="HTHGNTR"/>
</dbReference>
<dbReference type="InterPro" id="IPR036388">
    <property type="entry name" value="WH-like_DNA-bd_sf"/>
</dbReference>
<evidence type="ECO:0000313" key="6">
    <source>
        <dbReference type="EMBL" id="MEY9469869.1"/>
    </source>
</evidence>
<dbReference type="InterPro" id="IPR011711">
    <property type="entry name" value="GntR_C"/>
</dbReference>
<reference evidence="6 10" key="3">
    <citation type="submission" date="2024-07" db="EMBL/GenBank/DDBJ databases">
        <title>Genomic Encyclopedia of Type Strains, Phase V (KMG-V): Genome sequencing to study the core and pangenomes of soil and plant-associated prokaryotes.</title>
        <authorList>
            <person name="Whitman W."/>
        </authorList>
    </citation>
    <scope>NUCLEOTIDE SEQUENCE [LARGE SCALE GENOMIC DNA]</scope>
    <source>
        <strain evidence="6 10">USDA 222</strain>
    </source>
</reference>
<reference evidence="5 8" key="1">
    <citation type="submission" date="2015-09" db="EMBL/GenBank/DDBJ databases">
        <title>Draft Genome Sequence of the Strain BR 3267 (Bradyrhizobium yuanmingense) recommended as inoculant for cowpea in Brazil.</title>
        <authorList>
            <person name="Simoes-Araujo J.L."/>
            <person name="Zilli J.E."/>
        </authorList>
    </citation>
    <scope>NUCLEOTIDE SEQUENCE [LARGE SCALE GENOMIC DNA]</scope>
    <source>
        <strain evidence="5 8">BR3267</strain>
    </source>
</reference>
<dbReference type="PANTHER" id="PTHR43537">
    <property type="entry name" value="TRANSCRIPTIONAL REGULATOR, GNTR FAMILY"/>
    <property type="match status" value="1"/>
</dbReference>
<dbReference type="GO" id="GO:0003700">
    <property type="term" value="F:DNA-binding transcription factor activity"/>
    <property type="evidence" value="ECO:0007669"/>
    <property type="project" value="InterPro"/>
</dbReference>
<dbReference type="STRING" id="108015.GA0061099_1007110"/>
<keyword evidence="3" id="KW-0804">Transcription</keyword>
<dbReference type="SMART" id="SM00895">
    <property type="entry name" value="FCD"/>
    <property type="match status" value="1"/>
</dbReference>
<dbReference type="EMBL" id="JBGBZN010000002">
    <property type="protein sequence ID" value="MEY9469869.1"/>
    <property type="molecule type" value="Genomic_DNA"/>
</dbReference>
<keyword evidence="1" id="KW-0805">Transcription regulation</keyword>
<dbReference type="RefSeq" id="WP_050991723.1">
    <property type="nucleotide sequence ID" value="NZ_CP104173.1"/>
</dbReference>
<evidence type="ECO:0000313" key="7">
    <source>
        <dbReference type="EMBL" id="SCB42698.1"/>
    </source>
</evidence>
<dbReference type="Proteomes" id="UP000051380">
    <property type="component" value="Unassembled WGS sequence"/>
</dbReference>
<dbReference type="EMBL" id="LJYF01000004">
    <property type="protein sequence ID" value="KRQ01431.1"/>
    <property type="molecule type" value="Genomic_DNA"/>
</dbReference>
<dbReference type="OrthoDB" id="7846328at2"/>
<dbReference type="SUPFAM" id="SSF46785">
    <property type="entry name" value="Winged helix' DNA-binding domain"/>
    <property type="match status" value="1"/>
</dbReference>
<proteinExistence type="predicted"/>
<evidence type="ECO:0000313" key="5">
    <source>
        <dbReference type="EMBL" id="KRQ01431.1"/>
    </source>
</evidence>
<feature type="domain" description="HTH gntR-type" evidence="4">
    <location>
        <begin position="17"/>
        <end position="84"/>
    </location>
</feature>
<keyword evidence="2 6" id="KW-0238">DNA-binding</keyword>
<dbReference type="Gene3D" id="1.20.120.530">
    <property type="entry name" value="GntR ligand-binding domain-like"/>
    <property type="match status" value="1"/>
</dbReference>
<dbReference type="Proteomes" id="UP001565474">
    <property type="component" value="Unassembled WGS sequence"/>
</dbReference>
<dbReference type="Pfam" id="PF00392">
    <property type="entry name" value="GntR"/>
    <property type="match status" value="1"/>
</dbReference>
<evidence type="ECO:0000256" key="3">
    <source>
        <dbReference type="ARBA" id="ARBA00023163"/>
    </source>
</evidence>
<dbReference type="CDD" id="cd07377">
    <property type="entry name" value="WHTH_GntR"/>
    <property type="match status" value="1"/>
</dbReference>
<dbReference type="AlphaFoldDB" id="A0A0R3CUX6"/>
<evidence type="ECO:0000259" key="4">
    <source>
        <dbReference type="PROSITE" id="PS50949"/>
    </source>
</evidence>
<sequence>MERRRELQSTLRIDDVPTVRAMVAQKLREAIMSGTLKPGQRLVERELCEMMGVSRPSIREALRALEADGLVNTVPHRGPVVSTISLEEARQLYAARAVLEGFAGRECARLHDPEVARRIGEALTRLKAAAAKQDLVGCLEAKTDFYAALIGGCRNAFIERMLKPLHDRIQLLRITSMSQPKRINKSLREVTAIWRAIQNGDADLAERCCVDHINAAAVAALDMIEKSSAAKEAAPSDD</sequence>
<dbReference type="InterPro" id="IPR036390">
    <property type="entry name" value="WH_DNA-bd_sf"/>
</dbReference>
<keyword evidence="10" id="KW-1185">Reference proteome</keyword>
<dbReference type="Proteomes" id="UP000183174">
    <property type="component" value="Unassembled WGS sequence"/>
</dbReference>
<dbReference type="InterPro" id="IPR008920">
    <property type="entry name" value="TF_FadR/GntR_C"/>
</dbReference>